<dbReference type="Proteomes" id="UP001596036">
    <property type="component" value="Unassembled WGS sequence"/>
</dbReference>
<reference evidence="4" key="1">
    <citation type="journal article" date="2019" name="Int. J. Syst. Evol. Microbiol.">
        <title>The Global Catalogue of Microorganisms (GCM) 10K type strain sequencing project: providing services to taxonomists for standard genome sequencing and annotation.</title>
        <authorList>
            <consortium name="The Broad Institute Genomics Platform"/>
            <consortium name="The Broad Institute Genome Sequencing Center for Infectious Disease"/>
            <person name="Wu L."/>
            <person name="Ma J."/>
        </authorList>
    </citation>
    <scope>NUCLEOTIDE SEQUENCE [LARGE SCALE GENOMIC DNA]</scope>
    <source>
        <strain evidence="4">KACC 11407</strain>
    </source>
</reference>
<evidence type="ECO:0000313" key="4">
    <source>
        <dbReference type="Proteomes" id="UP001596036"/>
    </source>
</evidence>
<dbReference type="InterPro" id="IPR036761">
    <property type="entry name" value="TTHA0802/YceI-like_sf"/>
</dbReference>
<protein>
    <submittedName>
        <fullName evidence="3">YceI family protein</fullName>
    </submittedName>
</protein>
<keyword evidence="1" id="KW-0732">Signal</keyword>
<comment type="caution">
    <text evidence="3">The sequence shown here is derived from an EMBL/GenBank/DDBJ whole genome shotgun (WGS) entry which is preliminary data.</text>
</comment>
<gene>
    <name evidence="3" type="ORF">ACFPN1_14145</name>
</gene>
<feature type="signal peptide" evidence="1">
    <location>
        <begin position="1"/>
        <end position="24"/>
    </location>
</feature>
<accession>A0ABW0SQ01</accession>
<evidence type="ECO:0000256" key="1">
    <source>
        <dbReference type="SAM" id="SignalP"/>
    </source>
</evidence>
<evidence type="ECO:0000259" key="2">
    <source>
        <dbReference type="SMART" id="SM00867"/>
    </source>
</evidence>
<dbReference type="Gene3D" id="2.40.128.110">
    <property type="entry name" value="Lipid/polyisoprenoid-binding, YceI-like"/>
    <property type="match status" value="1"/>
</dbReference>
<dbReference type="SMART" id="SM00867">
    <property type="entry name" value="YceI"/>
    <property type="match status" value="1"/>
</dbReference>
<proteinExistence type="predicted"/>
<organism evidence="3 4">
    <name type="scientific">Lysobacter yangpyeongensis</name>
    <dbReference type="NCBI Taxonomy" id="346182"/>
    <lineage>
        <taxon>Bacteria</taxon>
        <taxon>Pseudomonadati</taxon>
        <taxon>Pseudomonadota</taxon>
        <taxon>Gammaproteobacteria</taxon>
        <taxon>Lysobacterales</taxon>
        <taxon>Lysobacteraceae</taxon>
        <taxon>Lysobacter</taxon>
    </lineage>
</organism>
<name>A0ABW0SQ01_9GAMM</name>
<dbReference type="InterPro" id="IPR007372">
    <property type="entry name" value="Lipid/polyisoprenoid-bd_YceI"/>
</dbReference>
<dbReference type="SUPFAM" id="SSF101874">
    <property type="entry name" value="YceI-like"/>
    <property type="match status" value="1"/>
</dbReference>
<dbReference type="PANTHER" id="PTHR34406">
    <property type="entry name" value="PROTEIN YCEI"/>
    <property type="match status" value="1"/>
</dbReference>
<keyword evidence="4" id="KW-1185">Reference proteome</keyword>
<dbReference type="PANTHER" id="PTHR34406:SF1">
    <property type="entry name" value="PROTEIN YCEI"/>
    <property type="match status" value="1"/>
</dbReference>
<feature type="chain" id="PRO_5046085738" evidence="1">
    <location>
        <begin position="25"/>
        <end position="193"/>
    </location>
</feature>
<evidence type="ECO:0000313" key="3">
    <source>
        <dbReference type="EMBL" id="MFC5571202.1"/>
    </source>
</evidence>
<sequence length="193" mass="21584">MPRRIVLALIAAAFAFALPFAATAQALDPARSRIDFDLQTRWGQTISGRFPRYDGEVVQRADGRHEVHIRLATAAVDVEGSRRYTRFARGENFLDAAHHPWVEFRSEPYPPELLASGGWLYGTLTMHGISRREAFLVAPAACARPAHDCDVVAQGRVLRTDYGVESWRWALTDDVSFRLRVRVLDTPPSVSAP</sequence>
<dbReference type="Pfam" id="PF04264">
    <property type="entry name" value="YceI"/>
    <property type="match status" value="1"/>
</dbReference>
<dbReference type="EMBL" id="JBHSNM010000006">
    <property type="protein sequence ID" value="MFC5571202.1"/>
    <property type="molecule type" value="Genomic_DNA"/>
</dbReference>
<dbReference type="RefSeq" id="WP_386755789.1">
    <property type="nucleotide sequence ID" value="NZ_JBHSNM010000006.1"/>
</dbReference>
<feature type="domain" description="Lipid/polyisoprenoid-binding YceI-like" evidence="2">
    <location>
        <begin position="24"/>
        <end position="184"/>
    </location>
</feature>